<protein>
    <recommendedName>
        <fullName evidence="8">LLM class flavin-dependent oxidoreductase</fullName>
    </recommendedName>
</protein>
<dbReference type="GO" id="GO:0016705">
    <property type="term" value="F:oxidoreductase activity, acting on paired donors, with incorporation or reduction of molecular oxygen"/>
    <property type="evidence" value="ECO:0007669"/>
    <property type="project" value="InterPro"/>
</dbReference>
<proteinExistence type="predicted"/>
<dbReference type="EMBL" id="BMZQ01000002">
    <property type="protein sequence ID" value="GHD13866.1"/>
    <property type="molecule type" value="Genomic_DNA"/>
</dbReference>
<feature type="region of interest" description="Disordered" evidence="5">
    <location>
        <begin position="54"/>
        <end position="109"/>
    </location>
</feature>
<keyword evidence="7" id="KW-1185">Reference proteome</keyword>
<evidence type="ECO:0000256" key="2">
    <source>
        <dbReference type="ARBA" id="ARBA00022643"/>
    </source>
</evidence>
<keyword evidence="4" id="KW-0503">Monooxygenase</keyword>
<reference evidence="6" key="1">
    <citation type="journal article" date="2014" name="Int. J. Syst. Evol. Microbiol.">
        <title>Complete genome sequence of Corynebacterium casei LMG S-19264T (=DSM 44701T), isolated from a smear-ripened cheese.</title>
        <authorList>
            <consortium name="US DOE Joint Genome Institute (JGI-PGF)"/>
            <person name="Walter F."/>
            <person name="Albersmeier A."/>
            <person name="Kalinowski J."/>
            <person name="Ruckert C."/>
        </authorList>
    </citation>
    <scope>NUCLEOTIDE SEQUENCE</scope>
    <source>
        <strain evidence="6">KCTC 42249</strain>
    </source>
</reference>
<keyword evidence="2" id="KW-0288">FMN</keyword>
<dbReference type="GO" id="GO:0004497">
    <property type="term" value="F:monooxygenase activity"/>
    <property type="evidence" value="ECO:0007669"/>
    <property type="project" value="UniProtKB-KW"/>
</dbReference>
<sequence>MSGGRIGWNIVTGEAEAAAQNYGRKEHWDNNQCYEWAGEFVQVVKSLWDRGKDDARAADKEKGPLHRRGTCPSRQPPWEILQRRRTAQRAAPDSRTDPDCQYRPVRSLH</sequence>
<dbReference type="PANTHER" id="PTHR30011:SF16">
    <property type="entry name" value="C2H2 FINGER DOMAIN TRANSCRIPTION FACTOR (EUROFUNG)-RELATED"/>
    <property type="match status" value="1"/>
</dbReference>
<evidence type="ECO:0008006" key="8">
    <source>
        <dbReference type="Google" id="ProtNLM"/>
    </source>
</evidence>
<organism evidence="6 7">
    <name type="scientific">Tianweitania populi</name>
    <dbReference type="NCBI Taxonomy" id="1607949"/>
    <lineage>
        <taxon>Bacteria</taxon>
        <taxon>Pseudomonadati</taxon>
        <taxon>Pseudomonadota</taxon>
        <taxon>Alphaproteobacteria</taxon>
        <taxon>Hyphomicrobiales</taxon>
        <taxon>Phyllobacteriaceae</taxon>
        <taxon>Tianweitania</taxon>
    </lineage>
</organism>
<evidence type="ECO:0000256" key="4">
    <source>
        <dbReference type="ARBA" id="ARBA00023033"/>
    </source>
</evidence>
<evidence type="ECO:0000313" key="6">
    <source>
        <dbReference type="EMBL" id="GHD13866.1"/>
    </source>
</evidence>
<gene>
    <name evidence="6" type="ORF">GCM10016234_18690</name>
</gene>
<dbReference type="InterPro" id="IPR051260">
    <property type="entry name" value="Diverse_substr_monoxygenases"/>
</dbReference>
<dbReference type="Gene3D" id="3.20.20.30">
    <property type="entry name" value="Luciferase-like domain"/>
    <property type="match status" value="1"/>
</dbReference>
<dbReference type="Proteomes" id="UP000630142">
    <property type="component" value="Unassembled WGS sequence"/>
</dbReference>
<accession>A0A8J3DYR9</accession>
<keyword evidence="3" id="KW-0560">Oxidoreductase</keyword>
<dbReference type="AlphaFoldDB" id="A0A8J3DYR9"/>
<evidence type="ECO:0000313" key="7">
    <source>
        <dbReference type="Proteomes" id="UP000630142"/>
    </source>
</evidence>
<dbReference type="InterPro" id="IPR036661">
    <property type="entry name" value="Luciferase-like_sf"/>
</dbReference>
<dbReference type="RefSeq" id="WP_210312954.1">
    <property type="nucleotide sequence ID" value="NZ_BMZQ01000002.1"/>
</dbReference>
<keyword evidence="1" id="KW-0285">Flavoprotein</keyword>
<evidence type="ECO:0000256" key="5">
    <source>
        <dbReference type="SAM" id="MobiDB-lite"/>
    </source>
</evidence>
<evidence type="ECO:0000256" key="1">
    <source>
        <dbReference type="ARBA" id="ARBA00022630"/>
    </source>
</evidence>
<reference evidence="6" key="2">
    <citation type="submission" date="2020-09" db="EMBL/GenBank/DDBJ databases">
        <authorList>
            <person name="Sun Q."/>
            <person name="Kim S."/>
        </authorList>
    </citation>
    <scope>NUCLEOTIDE SEQUENCE</scope>
    <source>
        <strain evidence="6">KCTC 42249</strain>
    </source>
</reference>
<comment type="caution">
    <text evidence="6">The sequence shown here is derived from an EMBL/GenBank/DDBJ whole genome shotgun (WGS) entry which is preliminary data.</text>
</comment>
<feature type="compositionally biased region" description="Basic and acidic residues" evidence="5">
    <location>
        <begin position="54"/>
        <end position="64"/>
    </location>
</feature>
<dbReference type="PANTHER" id="PTHR30011">
    <property type="entry name" value="ALKANESULFONATE MONOOXYGENASE-RELATED"/>
    <property type="match status" value="1"/>
</dbReference>
<dbReference type="SUPFAM" id="SSF51679">
    <property type="entry name" value="Bacterial luciferase-like"/>
    <property type="match status" value="1"/>
</dbReference>
<evidence type="ECO:0000256" key="3">
    <source>
        <dbReference type="ARBA" id="ARBA00023002"/>
    </source>
</evidence>
<name>A0A8J3DYR9_9HYPH</name>